<organism evidence="1 2">
    <name type="scientific">Escherichia coli</name>
    <dbReference type="NCBI Taxonomy" id="562"/>
    <lineage>
        <taxon>Bacteria</taxon>
        <taxon>Pseudomonadati</taxon>
        <taxon>Pseudomonadota</taxon>
        <taxon>Gammaproteobacteria</taxon>
        <taxon>Enterobacterales</taxon>
        <taxon>Enterobacteriaceae</taxon>
        <taxon>Escherichia</taxon>
    </lineage>
</organism>
<gene>
    <name evidence="1" type="ORF">NCTC11341_04097</name>
</gene>
<sequence>MAFFHRKKAVTFLDRDRLVIFYGFAGDRVLRGGTVVEHFGIHVLLRVDVDLFSPCRIIKLQLIKSAAHVRFGADGHLRLCSRQAAGGAVFLVVGAPLMIGWSGSPLRKSTITS</sequence>
<dbReference type="AlphaFoldDB" id="A0A376P223"/>
<evidence type="ECO:0000313" key="1">
    <source>
        <dbReference type="EMBL" id="STH72429.1"/>
    </source>
</evidence>
<accession>A0A376P223</accession>
<proteinExistence type="predicted"/>
<evidence type="ECO:0000313" key="2">
    <source>
        <dbReference type="Proteomes" id="UP000254428"/>
    </source>
</evidence>
<name>A0A376P223_ECOLX</name>
<protein>
    <submittedName>
        <fullName evidence="1">Uncharacterized protein</fullName>
    </submittedName>
</protein>
<dbReference type="EMBL" id="UGBT01000002">
    <property type="protein sequence ID" value="STH72429.1"/>
    <property type="molecule type" value="Genomic_DNA"/>
</dbReference>
<reference evidence="1 2" key="1">
    <citation type="submission" date="2018-06" db="EMBL/GenBank/DDBJ databases">
        <authorList>
            <consortium name="Pathogen Informatics"/>
            <person name="Doyle S."/>
        </authorList>
    </citation>
    <scope>NUCLEOTIDE SEQUENCE [LARGE SCALE GENOMIC DNA]</scope>
    <source>
        <strain evidence="1 2">NCTC11341</strain>
    </source>
</reference>
<dbReference type="Proteomes" id="UP000254428">
    <property type="component" value="Unassembled WGS sequence"/>
</dbReference>